<feature type="compositionally biased region" description="Polar residues" evidence="10">
    <location>
        <begin position="70"/>
        <end position="86"/>
    </location>
</feature>
<dbReference type="Proteomes" id="UP000436088">
    <property type="component" value="Unassembled WGS sequence"/>
</dbReference>
<gene>
    <name evidence="16" type="ORF">F3Y22_tig00112159pilonHSYRG00048</name>
</gene>
<dbReference type="InterPro" id="IPR008972">
    <property type="entry name" value="Cupredoxin"/>
</dbReference>
<evidence type="ECO:0000259" key="13">
    <source>
        <dbReference type="Pfam" id="PF07732"/>
    </source>
</evidence>
<comment type="caution">
    <text evidence="16">The sequence shown here is derived from an EMBL/GenBank/DDBJ whole genome shotgun (WGS) entry which is preliminary data.</text>
</comment>
<evidence type="ECO:0000313" key="16">
    <source>
        <dbReference type="EMBL" id="KAE8670240.1"/>
    </source>
</evidence>
<evidence type="ECO:0000256" key="10">
    <source>
        <dbReference type="SAM" id="MobiDB-lite"/>
    </source>
</evidence>
<dbReference type="GO" id="GO:0005975">
    <property type="term" value="P:carbohydrate metabolic process"/>
    <property type="evidence" value="ECO:0007669"/>
    <property type="project" value="InterPro"/>
</dbReference>
<keyword evidence="9" id="KW-0326">Glycosidase</keyword>
<dbReference type="GO" id="GO:0005507">
    <property type="term" value="F:copper ion binding"/>
    <property type="evidence" value="ECO:0007669"/>
    <property type="project" value="InterPro"/>
</dbReference>
<dbReference type="Gene3D" id="2.60.120.560">
    <property type="entry name" value="Exo-inulinase, domain 1"/>
    <property type="match status" value="1"/>
</dbReference>
<dbReference type="SUPFAM" id="SSF75005">
    <property type="entry name" value="Arabinanase/levansucrase/invertase"/>
    <property type="match status" value="1"/>
</dbReference>
<dbReference type="SUPFAM" id="SSF49899">
    <property type="entry name" value="Concanavalin A-like lectins/glucanases"/>
    <property type="match status" value="1"/>
</dbReference>
<evidence type="ECO:0000256" key="1">
    <source>
        <dbReference type="ARBA" id="ARBA00004410"/>
    </source>
</evidence>
<evidence type="ECO:0000256" key="11">
    <source>
        <dbReference type="SAM" id="Phobius"/>
    </source>
</evidence>
<feature type="region of interest" description="Disordered" evidence="10">
    <location>
        <begin position="70"/>
        <end position="94"/>
    </location>
</feature>
<keyword evidence="7" id="KW-0378">Hydrolase</keyword>
<dbReference type="EMBL" id="VEPZ02001512">
    <property type="protein sequence ID" value="KAE8670240.1"/>
    <property type="molecule type" value="Genomic_DNA"/>
</dbReference>
<keyword evidence="11" id="KW-0472">Membrane</keyword>
<proteinExistence type="inferred from homology"/>
<dbReference type="PANTHER" id="PTHR31953">
    <property type="entry name" value="BETA-FRUCTOFURANOSIDASE, INSOLUBLE ISOENZYME CWINV1-RELATED"/>
    <property type="match status" value="1"/>
</dbReference>
<feature type="transmembrane region" description="Helical" evidence="11">
    <location>
        <begin position="32"/>
        <end position="53"/>
    </location>
</feature>
<evidence type="ECO:0000259" key="14">
    <source>
        <dbReference type="Pfam" id="PF08244"/>
    </source>
</evidence>
<comment type="similarity">
    <text evidence="4">Belongs to the multicopper oxidase family.</text>
</comment>
<comment type="subcellular location">
    <subcellularLocation>
        <location evidence="1">Vacuole lumen</location>
    </subcellularLocation>
</comment>
<evidence type="ECO:0000259" key="15">
    <source>
        <dbReference type="Pfam" id="PF11837"/>
    </source>
</evidence>
<evidence type="ECO:0000256" key="2">
    <source>
        <dbReference type="ARBA" id="ARBA00004914"/>
    </source>
</evidence>
<dbReference type="InterPro" id="IPR021792">
    <property type="entry name" value="Beta-fructofuranosidase_N"/>
</dbReference>
<dbReference type="GO" id="GO:0004564">
    <property type="term" value="F:beta-fructofuranosidase activity"/>
    <property type="evidence" value="ECO:0007669"/>
    <property type="project" value="UniProtKB-EC"/>
</dbReference>
<dbReference type="Gene3D" id="2.115.10.20">
    <property type="entry name" value="Glycosyl hydrolase domain, family 43"/>
    <property type="match status" value="1"/>
</dbReference>
<comment type="similarity">
    <text evidence="3">Belongs to the glycosyl hydrolase 32 family.</text>
</comment>
<dbReference type="InterPro" id="IPR023296">
    <property type="entry name" value="Glyco_hydro_beta-prop_sf"/>
</dbReference>
<protein>
    <recommendedName>
        <fullName evidence="5">beta-fructofuranosidase</fullName>
        <ecNumber evidence="5">3.2.1.26</ecNumber>
    </recommendedName>
</protein>
<dbReference type="Pfam" id="PF11837">
    <property type="entry name" value="INV_N"/>
    <property type="match status" value="1"/>
</dbReference>
<feature type="domain" description="Beta-fructofuranosidase N-terminal" evidence="15">
    <location>
        <begin position="19"/>
        <end position="116"/>
    </location>
</feature>
<dbReference type="InterPro" id="IPR013189">
    <property type="entry name" value="Glyco_hydro_32_C"/>
</dbReference>
<keyword evidence="11" id="KW-1133">Transmembrane helix</keyword>
<feature type="region of interest" description="Disordered" evidence="10">
    <location>
        <begin position="1"/>
        <end position="25"/>
    </location>
</feature>
<evidence type="ECO:0000313" key="17">
    <source>
        <dbReference type="Proteomes" id="UP000436088"/>
    </source>
</evidence>
<accession>A0A6A2XK98</accession>
<dbReference type="SUPFAM" id="SSF49503">
    <property type="entry name" value="Cupredoxins"/>
    <property type="match status" value="1"/>
</dbReference>
<evidence type="ECO:0000256" key="6">
    <source>
        <dbReference type="ARBA" id="ARBA00022554"/>
    </source>
</evidence>
<dbReference type="InterPro" id="IPR050551">
    <property type="entry name" value="Fructan_Metab_Enzymes"/>
</dbReference>
<feature type="region of interest" description="Disordered" evidence="10">
    <location>
        <begin position="627"/>
        <end position="650"/>
    </location>
</feature>
<dbReference type="SMART" id="SM00640">
    <property type="entry name" value="Glyco_32"/>
    <property type="match status" value="1"/>
</dbReference>
<evidence type="ECO:0000256" key="3">
    <source>
        <dbReference type="ARBA" id="ARBA00009902"/>
    </source>
</evidence>
<evidence type="ECO:0000256" key="7">
    <source>
        <dbReference type="ARBA" id="ARBA00022801"/>
    </source>
</evidence>
<keyword evidence="17" id="KW-1185">Reference proteome</keyword>
<evidence type="ECO:0000256" key="5">
    <source>
        <dbReference type="ARBA" id="ARBA00012758"/>
    </source>
</evidence>
<dbReference type="InterPro" id="IPR011707">
    <property type="entry name" value="Cu-oxidase-like_N"/>
</dbReference>
<dbReference type="Pfam" id="PF00251">
    <property type="entry name" value="Glyco_hydro_32N"/>
    <property type="match status" value="1"/>
</dbReference>
<dbReference type="InterPro" id="IPR013148">
    <property type="entry name" value="Glyco_hydro_32_N"/>
</dbReference>
<feature type="compositionally biased region" description="Low complexity" evidence="10">
    <location>
        <begin position="1"/>
        <end position="19"/>
    </location>
</feature>
<dbReference type="GO" id="GO:0005775">
    <property type="term" value="C:vacuolar lumen"/>
    <property type="evidence" value="ECO:0007669"/>
    <property type="project" value="UniProtKB-SubCell"/>
</dbReference>
<feature type="domain" description="Plastocyanin-like" evidence="13">
    <location>
        <begin position="715"/>
        <end position="810"/>
    </location>
</feature>
<feature type="domain" description="Glycosyl hydrolase family 32 C-terminal" evidence="14">
    <location>
        <begin position="437"/>
        <end position="606"/>
    </location>
</feature>
<dbReference type="Gene3D" id="2.60.40.420">
    <property type="entry name" value="Cupredoxins - blue copper proteins"/>
    <property type="match status" value="1"/>
</dbReference>
<dbReference type="CDD" id="cd18624">
    <property type="entry name" value="GH32_Fruct1-like"/>
    <property type="match status" value="1"/>
</dbReference>
<dbReference type="Pfam" id="PF07732">
    <property type="entry name" value="Cu-oxidase_3"/>
    <property type="match status" value="1"/>
</dbReference>
<comment type="pathway">
    <text evidence="2">Glycan biosynthesis; sucrose metabolism.</text>
</comment>
<dbReference type="Pfam" id="PF08244">
    <property type="entry name" value="Glyco_hydro_32C"/>
    <property type="match status" value="1"/>
</dbReference>
<organism evidence="16 17">
    <name type="scientific">Hibiscus syriacus</name>
    <name type="common">Rose of Sharon</name>
    <dbReference type="NCBI Taxonomy" id="106335"/>
    <lineage>
        <taxon>Eukaryota</taxon>
        <taxon>Viridiplantae</taxon>
        <taxon>Streptophyta</taxon>
        <taxon>Embryophyta</taxon>
        <taxon>Tracheophyta</taxon>
        <taxon>Spermatophyta</taxon>
        <taxon>Magnoliopsida</taxon>
        <taxon>eudicotyledons</taxon>
        <taxon>Gunneridae</taxon>
        <taxon>Pentapetalae</taxon>
        <taxon>rosids</taxon>
        <taxon>malvids</taxon>
        <taxon>Malvales</taxon>
        <taxon>Malvaceae</taxon>
        <taxon>Malvoideae</taxon>
        <taxon>Hibiscus</taxon>
    </lineage>
</organism>
<keyword evidence="6" id="KW-0926">Vacuole</keyword>
<evidence type="ECO:0000256" key="8">
    <source>
        <dbReference type="ARBA" id="ARBA00023145"/>
    </source>
</evidence>
<feature type="domain" description="Glycosyl hydrolase family 32 N-terminal" evidence="12">
    <location>
        <begin position="124"/>
        <end position="434"/>
    </location>
</feature>
<dbReference type="EC" id="3.2.1.26" evidence="5"/>
<dbReference type="InterPro" id="IPR013320">
    <property type="entry name" value="ConA-like_dom_sf"/>
</dbReference>
<name>A0A6A2XK98_HIBSY</name>
<evidence type="ECO:0000256" key="9">
    <source>
        <dbReference type="ARBA" id="ARBA00023295"/>
    </source>
</evidence>
<sequence>MVDSNPLLPVSSSNESSDSGPGQVTCRRPIKVVPSIFVGMLAVGFFAAFFISINGSDDYVDVHRDRGGSLASTSSVDNKPTASQPVSRGPGAGVSEKSNLRLGGHLLAYPWNNSMLSWQRTAFHFQPEKNWMNGPLFYKGWYHFFYQYNPNAAVWGDIVWGHAVSKDLIDWLHLPLAMVADQWYDKNGVWTGSATVLHDGKIVMLYTGSTIEGVQVQNLAYPANQSDPLLVHWVKYPHNPVLVPPPGIGPDDFRDPTTAWLTSEGKWRISIGSKINKTGIALVYDTEDFINYEILDGLLHAVPGTGMWECVDFFPVSKTGKNGSGHGVKHVVKASLDDNRHDYYAIGTYNDKNGTWIPDRPEIDVGVGLRYDYGIFYAAKSFYDPNKKRRVLWGWIGESDSEAADVKKGWASVQSIPRMILFDEKTGTHLLQWPVEETDSLRLKCKEFNQVTIQAGSVIPLDVDSATQLDIEAEFKLDNEVLEKVIASSDASFDCKTSGGAAERGALGPFGLLVLADESRSEQTPVYFYIAKGPEGNLNTFFCSDQSRSSKASDVDKRIYGSSVPVLEGENLSLRILVDHSIIESYGQGGRTVITSRVYPMEAIYGAAKPIVFGSISDTSTSDGRSAIASVAGDSNGEEGRGKRQKTTAGKMRKASSKRCAFRNPGKTRPTKHTFHVAVRLGAESTFWGLFLLHFALFSSLCFAEDPFVTYDFEVSYITASPLGVPQQIIAINNKFAGPTINSTTNYIIVVNVRNKLGDSLLMHWSGIQQRRSSWQDGLLGTNCPIPPKWNWTYQFQVKDQVGTGGIQSHNLLLAGTEGSYKVQLNYTSLDIHVGQSYLFLLTSYSFLLTTDQNASSDCYTVASARWNLSASCARPNPRGSFRYGSINVTEIYVLRNKPPETIDGKRRATPSGISFVNPATPIRLADQFKLKGIYKLDIPNRPLTGSPKIKLDFPNRPITGSPKIGTSIINEHIGDFRKASYRTMTPRCIPIT</sequence>
<keyword evidence="8" id="KW-0865">Zymogen</keyword>
<keyword evidence="11" id="KW-0812">Transmembrane</keyword>
<evidence type="ECO:0000259" key="12">
    <source>
        <dbReference type="Pfam" id="PF00251"/>
    </source>
</evidence>
<evidence type="ECO:0000256" key="4">
    <source>
        <dbReference type="ARBA" id="ARBA00010609"/>
    </source>
</evidence>
<reference evidence="16" key="1">
    <citation type="submission" date="2019-09" db="EMBL/GenBank/DDBJ databases">
        <title>Draft genome information of white flower Hibiscus syriacus.</title>
        <authorList>
            <person name="Kim Y.-M."/>
        </authorList>
    </citation>
    <scope>NUCLEOTIDE SEQUENCE [LARGE SCALE GENOMIC DNA]</scope>
    <source>
        <strain evidence="16">YM2019G1</strain>
    </source>
</reference>
<dbReference type="InterPro" id="IPR001362">
    <property type="entry name" value="Glyco_hydro_32"/>
</dbReference>
<dbReference type="AlphaFoldDB" id="A0A6A2XK98"/>
<dbReference type="FunFam" id="2.115.10.20:FF:000001">
    <property type="entry name" value="Beta-fructofuranosidase, insoluble isoenzyme CWINV1"/>
    <property type="match status" value="1"/>
</dbReference>